<comment type="subcellular location">
    <subcellularLocation>
        <location evidence="5">Cytoplasm</location>
    </subcellularLocation>
</comment>
<dbReference type="RefSeq" id="WP_149569364.1">
    <property type="nucleotide sequence ID" value="NZ_CP035807.1"/>
</dbReference>
<dbReference type="GO" id="GO:0003746">
    <property type="term" value="F:translation elongation factor activity"/>
    <property type="evidence" value="ECO:0007669"/>
    <property type="project" value="UniProtKB-UniRule"/>
</dbReference>
<evidence type="ECO:0000256" key="3">
    <source>
        <dbReference type="ARBA" id="ARBA00022768"/>
    </source>
</evidence>
<keyword evidence="3 5" id="KW-0251">Elongation factor</keyword>
<dbReference type="Proteomes" id="UP000323824">
    <property type="component" value="Chromosome"/>
</dbReference>
<evidence type="ECO:0000256" key="1">
    <source>
        <dbReference type="ARBA" id="ARBA00005532"/>
    </source>
</evidence>
<dbReference type="Gene3D" id="3.30.479.20">
    <property type="entry name" value="Elongation factor Ts, dimerisation domain"/>
    <property type="match status" value="2"/>
</dbReference>
<keyword evidence="8" id="KW-1185">Reference proteome</keyword>
<evidence type="ECO:0000313" key="8">
    <source>
        <dbReference type="Proteomes" id="UP000323824"/>
    </source>
</evidence>
<feature type="region of interest" description="Involved in Mg(2+) ion dislocation from EF-Tu" evidence="5">
    <location>
        <begin position="79"/>
        <end position="82"/>
    </location>
</feature>
<dbReference type="PANTHER" id="PTHR11741:SF0">
    <property type="entry name" value="ELONGATION FACTOR TS, MITOCHONDRIAL"/>
    <property type="match status" value="1"/>
</dbReference>
<dbReference type="EMBL" id="CP035807">
    <property type="protein sequence ID" value="QEN06130.1"/>
    <property type="molecule type" value="Genomic_DNA"/>
</dbReference>
<dbReference type="CDD" id="cd14275">
    <property type="entry name" value="UBA_EF-Ts"/>
    <property type="match status" value="1"/>
</dbReference>
<protein>
    <recommendedName>
        <fullName evidence="2 5">Elongation factor Ts</fullName>
        <shortName evidence="5">EF-Ts</shortName>
    </recommendedName>
</protein>
<sequence>MAVSPQDVKKLREATGAGMLDCKKALIATDGDFKAAEKHLKEQGLANAGNRSDRATNEGGVFTRVTADKAVLVQITCETDFVAKTDHFKEAGNKVIDAILENGYTAPNEELAELLKEYIALLKENMVVKTVVVMDVAADEVVVDYVHSGIVAVLTKVKTSDTSNDVVKAFAFDCALHAAAFQPLYFDRTQVDADYLKEQEDIFTTQTANLGKPENIVAGIVKGKVNKHLAQICFVDQKFVKNDKISVAEAAKEVAKETGLTVELVDYALTVVGK</sequence>
<dbReference type="Pfam" id="PF00889">
    <property type="entry name" value="EF_TS"/>
    <property type="match status" value="1"/>
</dbReference>
<reference evidence="7 8" key="1">
    <citation type="submission" date="2019-02" db="EMBL/GenBank/DDBJ databases">
        <authorList>
            <person name="Fomenkov A."/>
            <person name="Dubinina G."/>
            <person name="Grabovich M."/>
            <person name="Vincze T."/>
            <person name="Roberts R.J."/>
        </authorList>
    </citation>
    <scope>NUCLEOTIDE SEQUENCE [LARGE SCALE GENOMIC DNA]</scope>
    <source>
        <strain evidence="7 8">P</strain>
    </source>
</reference>
<proteinExistence type="inferred from homology"/>
<dbReference type="FunFam" id="1.10.8.10:FF:000001">
    <property type="entry name" value="Elongation factor Ts"/>
    <property type="match status" value="1"/>
</dbReference>
<evidence type="ECO:0000256" key="5">
    <source>
        <dbReference type="HAMAP-Rule" id="MF_00050"/>
    </source>
</evidence>
<reference evidence="7 8" key="2">
    <citation type="submission" date="2019-09" db="EMBL/GenBank/DDBJ databases">
        <title>Complete Genome Sequence and Methylome Analysis of free living Spirochaetas.</title>
        <authorList>
            <person name="Leshcheva N."/>
            <person name="Mikheeva N."/>
        </authorList>
    </citation>
    <scope>NUCLEOTIDE SEQUENCE [LARGE SCALE GENOMIC DNA]</scope>
    <source>
        <strain evidence="7 8">P</strain>
    </source>
</reference>
<dbReference type="PROSITE" id="PS01126">
    <property type="entry name" value="EF_TS_1"/>
    <property type="match status" value="1"/>
</dbReference>
<dbReference type="HAMAP" id="MF_00050">
    <property type="entry name" value="EF_Ts"/>
    <property type="match status" value="1"/>
</dbReference>
<evidence type="ECO:0000256" key="2">
    <source>
        <dbReference type="ARBA" id="ARBA00016956"/>
    </source>
</evidence>
<dbReference type="Gene3D" id="1.10.8.10">
    <property type="entry name" value="DNA helicase RuvA subunit, C-terminal domain"/>
    <property type="match status" value="1"/>
</dbReference>
<accession>A0A5C1QG65</accession>
<keyword evidence="4 5" id="KW-0648">Protein biosynthesis</keyword>
<evidence type="ECO:0000313" key="7">
    <source>
        <dbReference type="EMBL" id="QEN06130.1"/>
    </source>
</evidence>
<dbReference type="InterPro" id="IPR018101">
    <property type="entry name" value="Transl_elong_Ts_CS"/>
</dbReference>
<comment type="function">
    <text evidence="5">Associates with the EF-Tu.GDP complex and induces the exchange of GDP to GTP. It remains bound to the aminoacyl-tRNA.EF-Tu.GTP complex up to the GTP hydrolysis stage on the ribosome.</text>
</comment>
<dbReference type="InterPro" id="IPR001816">
    <property type="entry name" value="Transl_elong_EFTs/EF1B"/>
</dbReference>
<feature type="domain" description="Translation elongation factor EFTs/EF1B dimerisation" evidence="6">
    <location>
        <begin position="70"/>
        <end position="268"/>
    </location>
</feature>
<comment type="similarity">
    <text evidence="1 5">Belongs to the EF-Ts family.</text>
</comment>
<dbReference type="KEGG" id="sper:EW093_16025"/>
<dbReference type="OrthoDB" id="9808348at2"/>
<gene>
    <name evidence="5 7" type="primary">tsf</name>
    <name evidence="7" type="ORF">EW093_16025</name>
</gene>
<evidence type="ECO:0000259" key="6">
    <source>
        <dbReference type="Pfam" id="PF00889"/>
    </source>
</evidence>
<dbReference type="NCBIfam" id="TIGR00116">
    <property type="entry name" value="tsf"/>
    <property type="match status" value="1"/>
</dbReference>
<dbReference type="PANTHER" id="PTHR11741">
    <property type="entry name" value="ELONGATION FACTOR TS"/>
    <property type="match status" value="1"/>
</dbReference>
<dbReference type="SUPFAM" id="SSF46934">
    <property type="entry name" value="UBA-like"/>
    <property type="match status" value="1"/>
</dbReference>
<dbReference type="GO" id="GO:0005737">
    <property type="term" value="C:cytoplasm"/>
    <property type="evidence" value="ECO:0007669"/>
    <property type="project" value="UniProtKB-SubCell"/>
</dbReference>
<dbReference type="InterPro" id="IPR014039">
    <property type="entry name" value="Transl_elong_EFTs/EF1B_dimer"/>
</dbReference>
<evidence type="ECO:0000256" key="4">
    <source>
        <dbReference type="ARBA" id="ARBA00022917"/>
    </source>
</evidence>
<name>A0A5C1QG65_9SPIO</name>
<dbReference type="InterPro" id="IPR009060">
    <property type="entry name" value="UBA-like_sf"/>
</dbReference>
<keyword evidence="5" id="KW-0963">Cytoplasm</keyword>
<dbReference type="InterPro" id="IPR036402">
    <property type="entry name" value="EF-Ts_dimer_sf"/>
</dbReference>
<organism evidence="7 8">
    <name type="scientific">Thiospirochaeta perfilievii</name>
    <dbReference type="NCBI Taxonomy" id="252967"/>
    <lineage>
        <taxon>Bacteria</taxon>
        <taxon>Pseudomonadati</taxon>
        <taxon>Spirochaetota</taxon>
        <taxon>Spirochaetia</taxon>
        <taxon>Spirochaetales</taxon>
        <taxon>Spirochaetaceae</taxon>
        <taxon>Thiospirochaeta</taxon>
    </lineage>
</organism>
<dbReference type="AlphaFoldDB" id="A0A5C1QG65"/>
<dbReference type="Gene3D" id="1.10.286.20">
    <property type="match status" value="1"/>
</dbReference>
<dbReference type="SUPFAM" id="SSF54713">
    <property type="entry name" value="Elongation factor Ts (EF-Ts), dimerisation domain"/>
    <property type="match status" value="1"/>
</dbReference>